<dbReference type="InterPro" id="IPR006016">
    <property type="entry name" value="UspA"/>
</dbReference>
<evidence type="ECO:0000313" key="2">
    <source>
        <dbReference type="EMBL" id="JAP59261.1"/>
    </source>
</evidence>
<dbReference type="InterPro" id="IPR006015">
    <property type="entry name" value="Universal_stress_UspA"/>
</dbReference>
<dbReference type="InterPro" id="IPR014729">
    <property type="entry name" value="Rossmann-like_a/b/a_fold"/>
</dbReference>
<name>A0A0X3Q5G7_SCHSO</name>
<feature type="domain" description="UspA" evidence="1">
    <location>
        <begin position="5"/>
        <end position="153"/>
    </location>
</feature>
<organism evidence="2">
    <name type="scientific">Schistocephalus solidus</name>
    <name type="common">Tapeworm</name>
    <dbReference type="NCBI Taxonomy" id="70667"/>
    <lineage>
        <taxon>Eukaryota</taxon>
        <taxon>Metazoa</taxon>
        <taxon>Spiralia</taxon>
        <taxon>Lophotrochozoa</taxon>
        <taxon>Platyhelminthes</taxon>
        <taxon>Cestoda</taxon>
        <taxon>Eucestoda</taxon>
        <taxon>Diphyllobothriidea</taxon>
        <taxon>Diphyllobothriidae</taxon>
        <taxon>Schistocephalus</taxon>
    </lineage>
</organism>
<evidence type="ECO:0000259" key="1">
    <source>
        <dbReference type="Pfam" id="PF00582"/>
    </source>
</evidence>
<dbReference type="Gene3D" id="3.40.50.620">
    <property type="entry name" value="HUPs"/>
    <property type="match status" value="1"/>
</dbReference>
<dbReference type="SUPFAM" id="SSF52402">
    <property type="entry name" value="Adenine nucleotide alpha hydrolases-like"/>
    <property type="match status" value="1"/>
</dbReference>
<gene>
    <name evidence="2" type="ORF">TR96511</name>
</gene>
<dbReference type="Pfam" id="PF00582">
    <property type="entry name" value="Usp"/>
    <property type="match status" value="1"/>
</dbReference>
<dbReference type="PRINTS" id="PR01438">
    <property type="entry name" value="UNVRSLSTRESS"/>
</dbReference>
<dbReference type="AlphaFoldDB" id="A0A0X3Q5G7"/>
<dbReference type="CDD" id="cd23659">
    <property type="entry name" value="USP_At3g01520-like"/>
    <property type="match status" value="1"/>
</dbReference>
<dbReference type="PANTHER" id="PTHR46989">
    <property type="entry name" value="USP DOMAIN-CONTAINING PROTEIN"/>
    <property type="match status" value="1"/>
</dbReference>
<proteinExistence type="predicted"/>
<reference evidence="2" key="1">
    <citation type="submission" date="2016-01" db="EMBL/GenBank/DDBJ databases">
        <title>Reference transcriptome for the parasite Schistocephalus solidus: insights into the molecular evolution of parasitism.</title>
        <authorList>
            <person name="Hebert F.O."/>
            <person name="Grambauer S."/>
            <person name="Barber I."/>
            <person name="Landry C.R."/>
            <person name="Aubin-Horth N."/>
        </authorList>
    </citation>
    <scope>NUCLEOTIDE SEQUENCE</scope>
</reference>
<dbReference type="EMBL" id="GEEE01003964">
    <property type="protein sequence ID" value="JAP59261.1"/>
    <property type="molecule type" value="Transcribed_RNA"/>
</dbReference>
<protein>
    <submittedName>
        <fullName evidence="2">Universal stress protein Sll1388</fullName>
    </submittedName>
</protein>
<accession>A0A0X3Q5G7</accession>
<sequence>MAERRVVVLPIDASENAKLAFKWYIKHSRQPHDFLILLHVLEPLIITPVGGFAQETPSVLSENLSKQMKQNLVAGRQLTDQYSSQCREFNLQHKITIHVDSSPGYAVLRIVEQYKANLIVMGCRGTNKVRRTHIGSVSSYVLHHSPVPVMLVPHKEHKKH</sequence>
<dbReference type="PANTHER" id="PTHR46989:SF3">
    <property type="entry name" value="USPA DOMAIN-CONTAINING PROTEIN"/>
    <property type="match status" value="1"/>
</dbReference>